<sequence>MKPQEESKCHNINLVTPVHVVSQVVPFILHARELGRRILIVYNTYSFDSSNNLKLLNGLVVIRPPDSSADKYTATATESIKSIHAKVGNFCFTVGGIAKSGVLVHRLVMSDLDGEGKDLMGWLAENISNNITVHVIDYAGINRPVDPGEVASVRKAAEEADLWRSVEAVKHSSFDI</sequence>
<dbReference type="Proteomes" id="UP000800082">
    <property type="component" value="Unassembled WGS sequence"/>
</dbReference>
<proteinExistence type="predicted"/>
<organism evidence="1 2">
    <name type="scientific">Didymella exigua CBS 183.55</name>
    <dbReference type="NCBI Taxonomy" id="1150837"/>
    <lineage>
        <taxon>Eukaryota</taxon>
        <taxon>Fungi</taxon>
        <taxon>Dikarya</taxon>
        <taxon>Ascomycota</taxon>
        <taxon>Pezizomycotina</taxon>
        <taxon>Dothideomycetes</taxon>
        <taxon>Pleosporomycetidae</taxon>
        <taxon>Pleosporales</taxon>
        <taxon>Pleosporineae</taxon>
        <taxon>Didymellaceae</taxon>
        <taxon>Didymella</taxon>
    </lineage>
</organism>
<dbReference type="PANTHER" id="PTHR43075:SF1">
    <property type="entry name" value="FORMATE LYASE ACTIVATING ENZYME, PUTATIVE (AFU_ORTHOLOGUE AFUA_2G15630)-RELATED"/>
    <property type="match status" value="1"/>
</dbReference>
<dbReference type="InterPro" id="IPR040085">
    <property type="entry name" value="MJ0674-like"/>
</dbReference>
<evidence type="ECO:0000313" key="1">
    <source>
        <dbReference type="EMBL" id="KAF1924255.1"/>
    </source>
</evidence>
<reference evidence="1" key="1">
    <citation type="journal article" date="2020" name="Stud. Mycol.">
        <title>101 Dothideomycetes genomes: a test case for predicting lifestyles and emergence of pathogens.</title>
        <authorList>
            <person name="Haridas S."/>
            <person name="Albert R."/>
            <person name="Binder M."/>
            <person name="Bloem J."/>
            <person name="Labutti K."/>
            <person name="Salamov A."/>
            <person name="Andreopoulos B."/>
            <person name="Baker S."/>
            <person name="Barry K."/>
            <person name="Bills G."/>
            <person name="Bluhm B."/>
            <person name="Cannon C."/>
            <person name="Castanera R."/>
            <person name="Culley D."/>
            <person name="Daum C."/>
            <person name="Ezra D."/>
            <person name="Gonzalez J."/>
            <person name="Henrissat B."/>
            <person name="Kuo A."/>
            <person name="Liang C."/>
            <person name="Lipzen A."/>
            <person name="Lutzoni F."/>
            <person name="Magnuson J."/>
            <person name="Mondo S."/>
            <person name="Nolan M."/>
            <person name="Ohm R."/>
            <person name="Pangilinan J."/>
            <person name="Park H.-J."/>
            <person name="Ramirez L."/>
            <person name="Alfaro M."/>
            <person name="Sun H."/>
            <person name="Tritt A."/>
            <person name="Yoshinaga Y."/>
            <person name="Zwiers L.-H."/>
            <person name="Turgeon B."/>
            <person name="Goodwin S."/>
            <person name="Spatafora J."/>
            <person name="Crous P."/>
            <person name="Grigoriev I."/>
        </authorList>
    </citation>
    <scope>NUCLEOTIDE SEQUENCE</scope>
    <source>
        <strain evidence="1">CBS 183.55</strain>
    </source>
</reference>
<dbReference type="RefSeq" id="XP_033444508.1">
    <property type="nucleotide sequence ID" value="XM_033586951.1"/>
</dbReference>
<dbReference type="GeneID" id="54344597"/>
<keyword evidence="2" id="KW-1185">Reference proteome</keyword>
<evidence type="ECO:0000313" key="2">
    <source>
        <dbReference type="Proteomes" id="UP000800082"/>
    </source>
</evidence>
<dbReference type="OrthoDB" id="1856718at2759"/>
<dbReference type="PANTHER" id="PTHR43075">
    <property type="entry name" value="FORMATE LYASE ACTIVATING ENZYME, PUTATIVE (AFU_ORTHOLOGUE AFUA_2G15630)-RELATED"/>
    <property type="match status" value="1"/>
</dbReference>
<name>A0A6A5R7W0_9PLEO</name>
<dbReference type="EMBL" id="ML978995">
    <property type="protein sequence ID" value="KAF1924255.1"/>
    <property type="molecule type" value="Genomic_DNA"/>
</dbReference>
<accession>A0A6A5R7W0</accession>
<protein>
    <submittedName>
        <fullName evidence="1">Uncharacterized protein</fullName>
    </submittedName>
</protein>
<dbReference type="AlphaFoldDB" id="A0A6A5R7W0"/>
<gene>
    <name evidence="1" type="ORF">M421DRAFT_103877</name>
</gene>